<accession>A0A4U5LY00</accession>
<gene>
    <name evidence="2" type="ORF">L596_028262</name>
</gene>
<evidence type="ECO:0000313" key="3">
    <source>
        <dbReference type="Proteomes" id="UP000298663"/>
    </source>
</evidence>
<evidence type="ECO:0000256" key="1">
    <source>
        <dbReference type="SAM" id="MobiDB-lite"/>
    </source>
</evidence>
<feature type="region of interest" description="Disordered" evidence="1">
    <location>
        <begin position="1"/>
        <end position="36"/>
    </location>
</feature>
<comment type="caution">
    <text evidence="2">The sequence shown here is derived from an EMBL/GenBank/DDBJ whole genome shotgun (WGS) entry which is preliminary data.</text>
</comment>
<sequence>MLAEGPQIQGSRLSHHQKGRNQFLSADESSRRHRPENVRRRRILHFDFPLQIRESNKENCLADLDALLCDKSDAFSGFDSFAPICCNQEKVIKEQDKTKMCNCVNACQSEKTSKDSGAGTTTTRAAVTQPSRKIMSGNLRHRQAPMKVVKNPTRTPATKSCLPSRATNLSFPRHRLSYI</sequence>
<keyword evidence="3" id="KW-1185">Reference proteome</keyword>
<dbReference type="EMBL" id="AZBU02000011">
    <property type="protein sequence ID" value="TKR61109.1"/>
    <property type="molecule type" value="Genomic_DNA"/>
</dbReference>
<dbReference type="AlphaFoldDB" id="A0A4U5LY00"/>
<organism evidence="2 3">
    <name type="scientific">Steinernema carpocapsae</name>
    <name type="common">Entomopathogenic nematode</name>
    <dbReference type="NCBI Taxonomy" id="34508"/>
    <lineage>
        <taxon>Eukaryota</taxon>
        <taxon>Metazoa</taxon>
        <taxon>Ecdysozoa</taxon>
        <taxon>Nematoda</taxon>
        <taxon>Chromadorea</taxon>
        <taxon>Rhabditida</taxon>
        <taxon>Tylenchina</taxon>
        <taxon>Panagrolaimomorpha</taxon>
        <taxon>Strongyloidoidea</taxon>
        <taxon>Steinernematidae</taxon>
        <taxon>Steinernema</taxon>
    </lineage>
</organism>
<evidence type="ECO:0000313" key="2">
    <source>
        <dbReference type="EMBL" id="TKR61109.1"/>
    </source>
</evidence>
<proteinExistence type="predicted"/>
<dbReference type="Proteomes" id="UP000298663">
    <property type="component" value="Unassembled WGS sequence"/>
</dbReference>
<reference evidence="2 3" key="1">
    <citation type="journal article" date="2015" name="Genome Biol.">
        <title>Comparative genomics of Steinernema reveals deeply conserved gene regulatory networks.</title>
        <authorList>
            <person name="Dillman A.R."/>
            <person name="Macchietto M."/>
            <person name="Porter C.F."/>
            <person name="Rogers A."/>
            <person name="Williams B."/>
            <person name="Antoshechkin I."/>
            <person name="Lee M.M."/>
            <person name="Goodwin Z."/>
            <person name="Lu X."/>
            <person name="Lewis E.E."/>
            <person name="Goodrich-Blair H."/>
            <person name="Stock S.P."/>
            <person name="Adams B.J."/>
            <person name="Sternberg P.W."/>
            <person name="Mortazavi A."/>
        </authorList>
    </citation>
    <scope>NUCLEOTIDE SEQUENCE [LARGE SCALE GENOMIC DNA]</scope>
    <source>
        <strain evidence="2 3">ALL</strain>
    </source>
</reference>
<reference evidence="2 3" key="2">
    <citation type="journal article" date="2019" name="G3 (Bethesda)">
        <title>Hybrid Assembly of the Genome of the Entomopathogenic Nematode Steinernema carpocapsae Identifies the X-Chromosome.</title>
        <authorList>
            <person name="Serra L."/>
            <person name="Macchietto M."/>
            <person name="Macias-Munoz A."/>
            <person name="McGill C.J."/>
            <person name="Rodriguez I.M."/>
            <person name="Rodriguez B."/>
            <person name="Murad R."/>
            <person name="Mortazavi A."/>
        </authorList>
    </citation>
    <scope>NUCLEOTIDE SEQUENCE [LARGE SCALE GENOMIC DNA]</scope>
    <source>
        <strain evidence="2 3">ALL</strain>
    </source>
</reference>
<name>A0A4U5LY00_STECR</name>
<protein>
    <submittedName>
        <fullName evidence="2">Uncharacterized protein</fullName>
    </submittedName>
</protein>